<organism evidence="3 4">
    <name type="scientific">Actinomadura rugatobispora</name>
    <dbReference type="NCBI Taxonomy" id="1994"/>
    <lineage>
        <taxon>Bacteria</taxon>
        <taxon>Bacillati</taxon>
        <taxon>Actinomycetota</taxon>
        <taxon>Actinomycetes</taxon>
        <taxon>Streptosporangiales</taxon>
        <taxon>Thermomonosporaceae</taxon>
        <taxon>Actinomadura</taxon>
    </lineage>
</organism>
<dbReference type="Pfam" id="PF11611">
    <property type="entry name" value="DUF4352"/>
    <property type="match status" value="1"/>
</dbReference>
<comment type="caution">
    <text evidence="3">The sequence shown here is derived from an EMBL/GenBank/DDBJ whole genome shotgun (WGS) entry which is preliminary data.</text>
</comment>
<dbReference type="EMBL" id="JBHSON010000033">
    <property type="protein sequence ID" value="MFC5748585.1"/>
    <property type="molecule type" value="Genomic_DNA"/>
</dbReference>
<evidence type="ECO:0000313" key="3">
    <source>
        <dbReference type="EMBL" id="MFC5748585.1"/>
    </source>
</evidence>
<dbReference type="Proteomes" id="UP001596074">
    <property type="component" value="Unassembled WGS sequence"/>
</dbReference>
<evidence type="ECO:0000256" key="1">
    <source>
        <dbReference type="ARBA" id="ARBA00022729"/>
    </source>
</evidence>
<evidence type="ECO:0000259" key="2">
    <source>
        <dbReference type="Pfam" id="PF11611"/>
    </source>
</evidence>
<protein>
    <submittedName>
        <fullName evidence="3">DUF4352 domain-containing protein</fullName>
    </submittedName>
</protein>
<dbReference type="InterPro" id="IPR029050">
    <property type="entry name" value="Immunoprotect_excell_Ig-like"/>
</dbReference>
<feature type="domain" description="DUF4352" evidence="2">
    <location>
        <begin position="64"/>
        <end position="129"/>
    </location>
</feature>
<keyword evidence="1" id="KW-0732">Signal</keyword>
<name>A0ABW0ZZ79_9ACTN</name>
<reference evidence="4" key="1">
    <citation type="journal article" date="2019" name="Int. J. Syst. Evol. Microbiol.">
        <title>The Global Catalogue of Microorganisms (GCM) 10K type strain sequencing project: providing services to taxonomists for standard genome sequencing and annotation.</title>
        <authorList>
            <consortium name="The Broad Institute Genomics Platform"/>
            <consortium name="The Broad Institute Genome Sequencing Center for Infectious Disease"/>
            <person name="Wu L."/>
            <person name="Ma J."/>
        </authorList>
    </citation>
    <scope>NUCLEOTIDE SEQUENCE [LARGE SCALE GENOMIC DNA]</scope>
    <source>
        <strain evidence="4">KCTC 42087</strain>
    </source>
</reference>
<dbReference type="RefSeq" id="WP_378284259.1">
    <property type="nucleotide sequence ID" value="NZ_JBHSON010000033.1"/>
</dbReference>
<accession>A0ABW0ZZ79</accession>
<proteinExistence type="predicted"/>
<gene>
    <name evidence="3" type="ORF">ACFPZN_23470</name>
</gene>
<dbReference type="PROSITE" id="PS51257">
    <property type="entry name" value="PROKAR_LIPOPROTEIN"/>
    <property type="match status" value="1"/>
</dbReference>
<evidence type="ECO:0000313" key="4">
    <source>
        <dbReference type="Proteomes" id="UP001596074"/>
    </source>
</evidence>
<dbReference type="Gene3D" id="2.60.40.1240">
    <property type="match status" value="1"/>
</dbReference>
<keyword evidence="4" id="KW-1185">Reference proteome</keyword>
<dbReference type="InterPro" id="IPR029051">
    <property type="entry name" value="DUF4352"/>
</dbReference>
<sequence length="156" mass="15912">MRTSITAVALGLTAVLTVTGCEIEGAEPTAVQPADKGAGSAKPKKKTTVKLAATPAKAKASVLSDGSALSCVRVTITNQRKGNLAVNPLYFSLVDGKGEKHESSDALGDYQGQVPTTTLAPGETAKGTVCAKGKFTPAIVAMTDELLQELARAEVA</sequence>